<protein>
    <submittedName>
        <fullName evidence="3">Uncharacterized protein</fullName>
    </submittedName>
</protein>
<reference evidence="3" key="2">
    <citation type="submission" date="2025-08" db="UniProtKB">
        <authorList>
            <consortium name="Ensembl"/>
        </authorList>
    </citation>
    <scope>IDENTIFICATION</scope>
</reference>
<sequence length="187" mass="19862">MFGKPCDLKPGCIYRMLWLSFLLIGSITCGPVRKGRLCYGSTNMAGGEAFSSGYSSYNSPEVGQYGVAYAASRYDVAAPAGGYGGGYGSSAGVYGGESSYGFAPAPQDEVWSSGSAGEEISEPVFSDVSDLEPVYSFSSRSKYQRGRAVFAQTRYTPEEPVPPPLPVSISKTASKQSNPKAKKYGYH</sequence>
<feature type="signal peptide" evidence="2">
    <location>
        <begin position="1"/>
        <end position="29"/>
    </location>
</feature>
<dbReference type="InParanoid" id="A0A671XXL6"/>
<feature type="chain" id="PRO_5025629738" evidence="2">
    <location>
        <begin position="30"/>
        <end position="187"/>
    </location>
</feature>
<gene>
    <name evidence="3" type="primary">LOC115574445</name>
</gene>
<feature type="compositionally biased region" description="Polar residues" evidence="1">
    <location>
        <begin position="169"/>
        <end position="179"/>
    </location>
</feature>
<dbReference type="GeneTree" id="ENSGT00500000045734"/>
<keyword evidence="4" id="KW-1185">Reference proteome</keyword>
<dbReference type="Ensembl" id="ENSSAUT00010058494.1">
    <property type="protein sequence ID" value="ENSSAUP00010055675.1"/>
    <property type="gene ID" value="ENSSAUG00010022887.1"/>
</dbReference>
<dbReference type="Proteomes" id="UP000472265">
    <property type="component" value="Chromosome 2"/>
</dbReference>
<evidence type="ECO:0000256" key="2">
    <source>
        <dbReference type="SAM" id="SignalP"/>
    </source>
</evidence>
<dbReference type="AlphaFoldDB" id="A0A671XXL6"/>
<feature type="region of interest" description="Disordered" evidence="1">
    <location>
        <begin position="153"/>
        <end position="187"/>
    </location>
</feature>
<reference evidence="3" key="1">
    <citation type="submission" date="2021-04" db="EMBL/GenBank/DDBJ databases">
        <authorList>
            <consortium name="Wellcome Sanger Institute Data Sharing"/>
        </authorList>
    </citation>
    <scope>NUCLEOTIDE SEQUENCE [LARGE SCALE GENOMIC DNA]</scope>
</reference>
<keyword evidence="2" id="KW-0732">Signal</keyword>
<accession>A0A671XXL6</accession>
<proteinExistence type="predicted"/>
<evidence type="ECO:0000313" key="4">
    <source>
        <dbReference type="Proteomes" id="UP000472265"/>
    </source>
</evidence>
<name>A0A671XXL6_SPAAU</name>
<evidence type="ECO:0000256" key="1">
    <source>
        <dbReference type="SAM" id="MobiDB-lite"/>
    </source>
</evidence>
<dbReference type="Pfam" id="PF07117">
    <property type="entry name" value="DUF1373"/>
    <property type="match status" value="1"/>
</dbReference>
<dbReference type="InterPro" id="IPR009803">
    <property type="entry name" value="DUF1373"/>
</dbReference>
<evidence type="ECO:0000313" key="3">
    <source>
        <dbReference type="Ensembl" id="ENSSAUP00010055675.1"/>
    </source>
</evidence>
<reference evidence="3" key="3">
    <citation type="submission" date="2025-09" db="UniProtKB">
        <authorList>
            <consortium name="Ensembl"/>
        </authorList>
    </citation>
    <scope>IDENTIFICATION</scope>
</reference>
<dbReference type="OMA" id="CRVLWIC"/>
<organism evidence="3 4">
    <name type="scientific">Sparus aurata</name>
    <name type="common">Gilthead sea bream</name>
    <dbReference type="NCBI Taxonomy" id="8175"/>
    <lineage>
        <taxon>Eukaryota</taxon>
        <taxon>Metazoa</taxon>
        <taxon>Chordata</taxon>
        <taxon>Craniata</taxon>
        <taxon>Vertebrata</taxon>
        <taxon>Euteleostomi</taxon>
        <taxon>Actinopterygii</taxon>
        <taxon>Neopterygii</taxon>
        <taxon>Teleostei</taxon>
        <taxon>Neoteleostei</taxon>
        <taxon>Acanthomorphata</taxon>
        <taxon>Eupercaria</taxon>
        <taxon>Spariformes</taxon>
        <taxon>Sparidae</taxon>
        <taxon>Sparus</taxon>
    </lineage>
</organism>